<reference evidence="6 7" key="1">
    <citation type="journal article" date="2010" name="Stand. Genomic Sci.">
        <title>Complete genome sequence of Intrasporangium calvum type strain (7 KIP).</title>
        <authorList>
            <person name="Del Rio T.G."/>
            <person name="Chertkov O."/>
            <person name="Yasawong M."/>
            <person name="Lucas S."/>
            <person name="Deshpande S."/>
            <person name="Cheng J.F."/>
            <person name="Detter C."/>
            <person name="Tapia R."/>
            <person name="Han C."/>
            <person name="Goodwin L."/>
            <person name="Pitluck S."/>
            <person name="Liolios K."/>
            <person name="Ivanova N."/>
            <person name="Mavromatis K."/>
            <person name="Pati A."/>
            <person name="Chen A."/>
            <person name="Palaniappan K."/>
            <person name="Land M."/>
            <person name="Hauser L."/>
            <person name="Chang Y.J."/>
            <person name="Jeffries C.D."/>
            <person name="Rohde M."/>
            <person name="Pukall R."/>
            <person name="Sikorski J."/>
            <person name="Goker M."/>
            <person name="Woyke T."/>
            <person name="Bristow J."/>
            <person name="Eisen J.A."/>
            <person name="Markowitz V."/>
            <person name="Hugenholtz P."/>
            <person name="Kyrpides N.C."/>
            <person name="Klenk H.P."/>
            <person name="Lapidus A."/>
        </authorList>
    </citation>
    <scope>NUCLEOTIDE SEQUENCE [LARGE SCALE GENOMIC DNA]</scope>
    <source>
        <strain evidence="7">ATCC 23552 / DSM 43043 / JCM 3097 / NBRC 12989 / 7 KIP</strain>
    </source>
</reference>
<dbReference type="HOGENOM" id="CLU_069356_2_3_11"/>
<evidence type="ECO:0000259" key="5">
    <source>
        <dbReference type="PROSITE" id="PS50977"/>
    </source>
</evidence>
<sequence>MSEPDCGLRERKKRETRMAIHRAALDLVEEAGFDAVTTDQIAARAGVSPRTLFNYFPTKESAVLGATPADLDEMRALLDARPASEPILQSIRAIVEARLSPTTYDPQLRAQRRRVILSEPSLGPALVGNNIRAENVLTELVADRLGLDPRESVRPRVTVASALAAVRACIEHQHSGGSGTVEEAVDEAFLLLEHGFA</sequence>
<dbReference type="OrthoDB" id="8688418at2"/>
<feature type="DNA-binding region" description="H-T-H motif" evidence="4">
    <location>
        <begin position="37"/>
        <end position="56"/>
    </location>
</feature>
<dbReference type="GO" id="GO:0003700">
    <property type="term" value="F:DNA-binding transcription factor activity"/>
    <property type="evidence" value="ECO:0007669"/>
    <property type="project" value="TreeGrafter"/>
</dbReference>
<evidence type="ECO:0000313" key="6">
    <source>
        <dbReference type="EMBL" id="ADU46809.1"/>
    </source>
</evidence>
<dbReference type="eggNOG" id="COG1309">
    <property type="taxonomic scope" value="Bacteria"/>
</dbReference>
<dbReference type="InterPro" id="IPR023772">
    <property type="entry name" value="DNA-bd_HTH_TetR-type_CS"/>
</dbReference>
<evidence type="ECO:0000256" key="2">
    <source>
        <dbReference type="ARBA" id="ARBA00023125"/>
    </source>
</evidence>
<evidence type="ECO:0000256" key="3">
    <source>
        <dbReference type="ARBA" id="ARBA00023163"/>
    </source>
</evidence>
<gene>
    <name evidence="6" type="ordered locus">Intca_0253</name>
</gene>
<dbReference type="PROSITE" id="PS01081">
    <property type="entry name" value="HTH_TETR_1"/>
    <property type="match status" value="1"/>
</dbReference>
<dbReference type="InterPro" id="IPR041347">
    <property type="entry name" value="MftR_C"/>
</dbReference>
<dbReference type="InterPro" id="IPR001647">
    <property type="entry name" value="HTH_TetR"/>
</dbReference>
<organism evidence="6 7">
    <name type="scientific">Intrasporangium calvum (strain ATCC 23552 / DSM 43043 / JCM 3097 / NBRC 12989 / NCIMB 10167 / NRRL B-3866 / 7 KIP)</name>
    <dbReference type="NCBI Taxonomy" id="710696"/>
    <lineage>
        <taxon>Bacteria</taxon>
        <taxon>Bacillati</taxon>
        <taxon>Actinomycetota</taxon>
        <taxon>Actinomycetes</taxon>
        <taxon>Micrococcales</taxon>
        <taxon>Intrasporangiaceae</taxon>
        <taxon>Intrasporangium</taxon>
    </lineage>
</organism>
<keyword evidence="2 4" id="KW-0238">DNA-binding</keyword>
<dbReference type="Gene3D" id="1.10.10.60">
    <property type="entry name" value="Homeodomain-like"/>
    <property type="match status" value="1"/>
</dbReference>
<dbReference type="Proteomes" id="UP000008914">
    <property type="component" value="Chromosome"/>
</dbReference>
<dbReference type="PROSITE" id="PS50977">
    <property type="entry name" value="HTH_TETR_2"/>
    <property type="match status" value="1"/>
</dbReference>
<evidence type="ECO:0000313" key="7">
    <source>
        <dbReference type="Proteomes" id="UP000008914"/>
    </source>
</evidence>
<proteinExistence type="predicted"/>
<dbReference type="Pfam" id="PF17754">
    <property type="entry name" value="TetR_C_14"/>
    <property type="match status" value="1"/>
</dbReference>
<dbReference type="Gene3D" id="1.10.357.10">
    <property type="entry name" value="Tetracycline Repressor, domain 2"/>
    <property type="match status" value="1"/>
</dbReference>
<dbReference type="KEGG" id="ica:Intca_0253"/>
<dbReference type="InterPro" id="IPR050109">
    <property type="entry name" value="HTH-type_TetR-like_transc_reg"/>
</dbReference>
<evidence type="ECO:0000256" key="1">
    <source>
        <dbReference type="ARBA" id="ARBA00023015"/>
    </source>
</evidence>
<accession>E6S6S3</accession>
<dbReference type="PANTHER" id="PTHR30055">
    <property type="entry name" value="HTH-TYPE TRANSCRIPTIONAL REGULATOR RUTR"/>
    <property type="match status" value="1"/>
</dbReference>
<keyword evidence="3" id="KW-0804">Transcription</keyword>
<dbReference type="PRINTS" id="PR00455">
    <property type="entry name" value="HTHTETR"/>
</dbReference>
<dbReference type="InterPro" id="IPR009057">
    <property type="entry name" value="Homeodomain-like_sf"/>
</dbReference>
<evidence type="ECO:0000256" key="4">
    <source>
        <dbReference type="PROSITE-ProRule" id="PRU00335"/>
    </source>
</evidence>
<dbReference type="GO" id="GO:0000976">
    <property type="term" value="F:transcription cis-regulatory region binding"/>
    <property type="evidence" value="ECO:0007669"/>
    <property type="project" value="TreeGrafter"/>
</dbReference>
<dbReference type="AlphaFoldDB" id="E6S6S3"/>
<protein>
    <submittedName>
        <fullName evidence="6">Regulatory protein TetR</fullName>
    </submittedName>
</protein>
<name>E6S6S3_INTC7</name>
<dbReference type="Pfam" id="PF00440">
    <property type="entry name" value="TetR_N"/>
    <property type="match status" value="1"/>
</dbReference>
<dbReference type="PANTHER" id="PTHR30055:SF238">
    <property type="entry name" value="MYCOFACTOCIN BIOSYNTHESIS TRANSCRIPTIONAL REGULATOR MFTR-RELATED"/>
    <property type="match status" value="1"/>
</dbReference>
<dbReference type="RefSeq" id="WP_013491131.1">
    <property type="nucleotide sequence ID" value="NC_014830.1"/>
</dbReference>
<keyword evidence="7" id="KW-1185">Reference proteome</keyword>
<dbReference type="SUPFAM" id="SSF46689">
    <property type="entry name" value="Homeodomain-like"/>
    <property type="match status" value="1"/>
</dbReference>
<feature type="domain" description="HTH tetR-type" evidence="5">
    <location>
        <begin position="14"/>
        <end position="74"/>
    </location>
</feature>
<dbReference type="EMBL" id="CP002343">
    <property type="protein sequence ID" value="ADU46809.1"/>
    <property type="molecule type" value="Genomic_DNA"/>
</dbReference>
<keyword evidence="1" id="KW-0805">Transcription regulation</keyword>